<keyword evidence="2" id="KW-1185">Reference proteome</keyword>
<gene>
    <name evidence="1" type="primary">MAIP1</name>
    <name evidence="1" type="ORF">GWK47_029430</name>
</gene>
<dbReference type="GO" id="GO:0006508">
    <property type="term" value="P:proteolysis"/>
    <property type="evidence" value="ECO:0007669"/>
    <property type="project" value="UniProtKB-KW"/>
</dbReference>
<sequence length="152" mass="17806">MPRLHCLNQVICRAGRVSRSTEQDTPQPQPQKSTPQLMDFPWVVWPSLWHTIRNWIFANLLIHRYLDQEFDMTSFKKGAIQALVHVSDELSKGNFEALEGLVTQPSLDEIKNNFAQFSLKERLDLVVEKEDIFFSFPYQIGMMFTNEVKYKV</sequence>
<dbReference type="GO" id="GO:0043022">
    <property type="term" value="F:ribosome binding"/>
    <property type="evidence" value="ECO:0007669"/>
    <property type="project" value="TreeGrafter"/>
</dbReference>
<dbReference type="GO" id="GO:0008233">
    <property type="term" value="F:peptidase activity"/>
    <property type="evidence" value="ECO:0007669"/>
    <property type="project" value="UniProtKB-KW"/>
</dbReference>
<dbReference type="AlphaFoldDB" id="A0A8J4YSH0"/>
<reference evidence="1" key="1">
    <citation type="submission" date="2020-07" db="EMBL/GenBank/DDBJ databases">
        <title>The High-quality genome of the commercially important snow crab, Chionoecetes opilio.</title>
        <authorList>
            <person name="Jeong J.-H."/>
            <person name="Ryu S."/>
        </authorList>
    </citation>
    <scope>NUCLEOTIDE SEQUENCE</scope>
    <source>
        <strain evidence="1">MADBK_172401_WGS</strain>
        <tissue evidence="1">Digestive gland</tissue>
    </source>
</reference>
<dbReference type="PANTHER" id="PTHR13333">
    <property type="entry name" value="M-AAA PROTEASE-INTERACTING PROTEIN 1, MITOCHONDRIAL"/>
    <property type="match status" value="1"/>
</dbReference>
<accession>A0A8J4YSH0</accession>
<name>A0A8J4YSH0_CHIOP</name>
<dbReference type="OrthoDB" id="7249367at2759"/>
<dbReference type="GO" id="GO:0032979">
    <property type="term" value="P:protein insertion into mitochondrial inner membrane from matrix"/>
    <property type="evidence" value="ECO:0007669"/>
    <property type="project" value="TreeGrafter"/>
</dbReference>
<dbReference type="GO" id="GO:0005743">
    <property type="term" value="C:mitochondrial inner membrane"/>
    <property type="evidence" value="ECO:0007669"/>
    <property type="project" value="TreeGrafter"/>
</dbReference>
<proteinExistence type="predicted"/>
<evidence type="ECO:0000313" key="1">
    <source>
        <dbReference type="EMBL" id="KAG0729879.1"/>
    </source>
</evidence>
<dbReference type="EMBL" id="JACEEZ010000716">
    <property type="protein sequence ID" value="KAG0729879.1"/>
    <property type="molecule type" value="Genomic_DNA"/>
</dbReference>
<evidence type="ECO:0000313" key="2">
    <source>
        <dbReference type="Proteomes" id="UP000770661"/>
    </source>
</evidence>
<protein>
    <submittedName>
        <fullName evidence="1">M-AAA protease-interacting protein 1, mitochondrial</fullName>
    </submittedName>
</protein>
<keyword evidence="1" id="KW-0378">Hydrolase</keyword>
<comment type="caution">
    <text evidence="1">The sequence shown here is derived from an EMBL/GenBank/DDBJ whole genome shotgun (WGS) entry which is preliminary data.</text>
</comment>
<dbReference type="PANTHER" id="PTHR13333:SF5">
    <property type="entry name" value="M-AAA PROTEASE-INTERACTING PROTEIN 1, MITOCHONDRIAL"/>
    <property type="match status" value="1"/>
</dbReference>
<keyword evidence="1" id="KW-0645">Protease</keyword>
<organism evidence="1 2">
    <name type="scientific">Chionoecetes opilio</name>
    <name type="common">Atlantic snow crab</name>
    <name type="synonym">Cancer opilio</name>
    <dbReference type="NCBI Taxonomy" id="41210"/>
    <lineage>
        <taxon>Eukaryota</taxon>
        <taxon>Metazoa</taxon>
        <taxon>Ecdysozoa</taxon>
        <taxon>Arthropoda</taxon>
        <taxon>Crustacea</taxon>
        <taxon>Multicrustacea</taxon>
        <taxon>Malacostraca</taxon>
        <taxon>Eumalacostraca</taxon>
        <taxon>Eucarida</taxon>
        <taxon>Decapoda</taxon>
        <taxon>Pleocyemata</taxon>
        <taxon>Brachyura</taxon>
        <taxon>Eubrachyura</taxon>
        <taxon>Majoidea</taxon>
        <taxon>Majidae</taxon>
        <taxon>Chionoecetes</taxon>
    </lineage>
</organism>
<dbReference type="Proteomes" id="UP000770661">
    <property type="component" value="Unassembled WGS sequence"/>
</dbReference>